<dbReference type="PANTHER" id="PTHR13799">
    <property type="entry name" value="NGG1 INTERACTING FACTOR 3"/>
    <property type="match status" value="1"/>
</dbReference>
<keyword evidence="6" id="KW-1185">Reference proteome</keyword>
<dbReference type="OrthoDB" id="9800881at2"/>
<evidence type="ECO:0000256" key="1">
    <source>
        <dbReference type="ARBA" id="ARBA00006964"/>
    </source>
</evidence>
<feature type="binding site" evidence="4">
    <location>
        <position position="66"/>
    </location>
    <ligand>
        <name>a divalent metal cation</name>
        <dbReference type="ChEBI" id="CHEBI:60240"/>
        <label>1</label>
    </ligand>
</feature>
<proteinExistence type="inferred from homology"/>
<feature type="binding site" evidence="4">
    <location>
        <position position="103"/>
    </location>
    <ligand>
        <name>a divalent metal cation</name>
        <dbReference type="ChEBI" id="CHEBI:60240"/>
        <label>1</label>
    </ligand>
</feature>
<evidence type="ECO:0000313" key="5">
    <source>
        <dbReference type="EMBL" id="TDT43230.1"/>
    </source>
</evidence>
<dbReference type="Gene3D" id="3.40.1390.30">
    <property type="entry name" value="NIF3 (NGG1p interacting factor 3)-like"/>
    <property type="match status" value="2"/>
</dbReference>
<feature type="binding site" evidence="4">
    <location>
        <position position="224"/>
    </location>
    <ligand>
        <name>a divalent metal cation</name>
        <dbReference type="ChEBI" id="CHEBI:60240"/>
        <label>1</label>
    </ligand>
</feature>
<dbReference type="NCBIfam" id="TIGR00486">
    <property type="entry name" value="YbgI_SA1388"/>
    <property type="match status" value="1"/>
</dbReference>
<keyword evidence="3 4" id="KW-0479">Metal-binding</keyword>
<organism evidence="5 6">
    <name type="scientific">Halospina denitrificans</name>
    <dbReference type="NCBI Taxonomy" id="332522"/>
    <lineage>
        <taxon>Bacteria</taxon>
        <taxon>Pseudomonadati</taxon>
        <taxon>Pseudomonadota</taxon>
        <taxon>Gammaproteobacteria</taxon>
        <taxon>Halospina</taxon>
    </lineage>
</organism>
<dbReference type="AlphaFoldDB" id="A0A4R7JXL9"/>
<evidence type="ECO:0000256" key="3">
    <source>
        <dbReference type="ARBA" id="ARBA00022723"/>
    </source>
</evidence>
<dbReference type="Pfam" id="PF01784">
    <property type="entry name" value="DUF34_NIF3"/>
    <property type="match status" value="1"/>
</dbReference>
<dbReference type="Proteomes" id="UP000295830">
    <property type="component" value="Unassembled WGS sequence"/>
</dbReference>
<dbReference type="EMBL" id="SOAX01000002">
    <property type="protein sequence ID" value="TDT43230.1"/>
    <property type="molecule type" value="Genomic_DNA"/>
</dbReference>
<name>A0A4R7JXL9_9GAMM</name>
<evidence type="ECO:0000256" key="4">
    <source>
        <dbReference type="PIRSR" id="PIRSR602678-1"/>
    </source>
</evidence>
<protein>
    <recommendedName>
        <fullName evidence="2">GTP cyclohydrolase 1 type 2 homolog</fullName>
    </recommendedName>
</protein>
<gene>
    <name evidence="5" type="ORF">DES49_1044</name>
</gene>
<feature type="binding site" evidence="4">
    <location>
        <position position="220"/>
    </location>
    <ligand>
        <name>a divalent metal cation</name>
        <dbReference type="ChEBI" id="CHEBI:60240"/>
        <label>1</label>
    </ligand>
</feature>
<dbReference type="InterPro" id="IPR002678">
    <property type="entry name" value="DUF34/NIF3"/>
</dbReference>
<dbReference type="FunFam" id="3.40.1390.30:FF:000002">
    <property type="entry name" value="Nif3-like dinuclear metal center protein"/>
    <property type="match status" value="1"/>
</dbReference>
<dbReference type="InterPro" id="IPR036069">
    <property type="entry name" value="DUF34/NIF3_sf"/>
</dbReference>
<feature type="binding site" evidence="4">
    <location>
        <position position="65"/>
    </location>
    <ligand>
        <name>a divalent metal cation</name>
        <dbReference type="ChEBI" id="CHEBI:60240"/>
        <label>1</label>
    </ligand>
</feature>
<comment type="caution">
    <text evidence="5">The sequence shown here is derived from an EMBL/GenBank/DDBJ whole genome shotgun (WGS) entry which is preliminary data.</text>
</comment>
<reference evidence="5 6" key="1">
    <citation type="submission" date="2019-03" db="EMBL/GenBank/DDBJ databases">
        <title>Genomic Encyclopedia of Type Strains, Phase IV (KMG-IV): sequencing the most valuable type-strain genomes for metagenomic binning, comparative biology and taxonomic classification.</title>
        <authorList>
            <person name="Goeker M."/>
        </authorList>
    </citation>
    <scope>NUCLEOTIDE SEQUENCE [LARGE SCALE GENOMIC DNA]</scope>
    <source>
        <strain evidence="5 6">DSM 15505</strain>
    </source>
</reference>
<evidence type="ECO:0000313" key="6">
    <source>
        <dbReference type="Proteomes" id="UP000295830"/>
    </source>
</evidence>
<accession>A0A4R7JXL9</accession>
<dbReference type="GO" id="GO:0005737">
    <property type="term" value="C:cytoplasm"/>
    <property type="evidence" value="ECO:0007669"/>
    <property type="project" value="TreeGrafter"/>
</dbReference>
<comment type="similarity">
    <text evidence="1">Belongs to the GTP cyclohydrolase I type 2/NIF3 family.</text>
</comment>
<dbReference type="SUPFAM" id="SSF102705">
    <property type="entry name" value="NIF3 (NGG1p interacting factor 3)-like"/>
    <property type="match status" value="1"/>
</dbReference>
<dbReference type="GO" id="GO:0046872">
    <property type="term" value="F:metal ion binding"/>
    <property type="evidence" value="ECO:0007669"/>
    <property type="project" value="UniProtKB-KW"/>
</dbReference>
<dbReference type="RefSeq" id="WP_133735313.1">
    <property type="nucleotide sequence ID" value="NZ_SOAX01000002.1"/>
</dbReference>
<evidence type="ECO:0000256" key="2">
    <source>
        <dbReference type="ARBA" id="ARBA00022112"/>
    </source>
</evidence>
<sequence>MGTDRDTILKTLNGWLEPDRFQDYCPNGLQVEGRHPVARVISGVTASQRFLEQAIEAGADMVLVHHGYFWKGEDPCIRGMKQRRIRTLLANDVSLVAYHLPLDAHRTMGNNACLGATLGVRNPEPVTDDPRELLWQGELDEPVSAEALGRRMEDGLAQTPLHVAGGPEIIKRVAWCTGGAQGMIDRAAGLSVDAYISGEISEPTVHSARENGIHFYAAGHHATERHGVQALGAALESALGIEHHFIDDPSPA</sequence>
<dbReference type="PANTHER" id="PTHR13799:SF14">
    <property type="entry name" value="GTP CYCLOHYDROLASE 1 TYPE 2 HOMOLOG"/>
    <property type="match status" value="1"/>
</dbReference>